<name>A0A0V0HSY7_SOLCH</name>
<evidence type="ECO:0000313" key="1">
    <source>
        <dbReference type="EMBL" id="JAP23405.1"/>
    </source>
</evidence>
<sequence length="75" mass="8624">MILRTQTYASIQHCFGHLLQLKAESWSRCKSPDCGISSCLQYFPRSEIPVHEIKGQNSPNNYSCCCKPECKHMFL</sequence>
<proteinExistence type="predicted"/>
<dbReference type="AlphaFoldDB" id="A0A0V0HSY7"/>
<reference evidence="1" key="1">
    <citation type="submission" date="2015-12" db="EMBL/GenBank/DDBJ databases">
        <title>Gene expression during late stages of embryo sac development: a critical building block for successful pollen-pistil interactions.</title>
        <authorList>
            <person name="Liu Y."/>
            <person name="Joly V."/>
            <person name="Sabar M."/>
            <person name="Matton D.P."/>
        </authorList>
    </citation>
    <scope>NUCLEOTIDE SEQUENCE</scope>
</reference>
<accession>A0A0V0HSY7</accession>
<organism evidence="1">
    <name type="scientific">Solanum chacoense</name>
    <name type="common">Chaco potato</name>
    <dbReference type="NCBI Taxonomy" id="4108"/>
    <lineage>
        <taxon>Eukaryota</taxon>
        <taxon>Viridiplantae</taxon>
        <taxon>Streptophyta</taxon>
        <taxon>Embryophyta</taxon>
        <taxon>Tracheophyta</taxon>
        <taxon>Spermatophyta</taxon>
        <taxon>Magnoliopsida</taxon>
        <taxon>eudicotyledons</taxon>
        <taxon>Gunneridae</taxon>
        <taxon>Pentapetalae</taxon>
        <taxon>asterids</taxon>
        <taxon>lamiids</taxon>
        <taxon>Solanales</taxon>
        <taxon>Solanaceae</taxon>
        <taxon>Solanoideae</taxon>
        <taxon>Solaneae</taxon>
        <taxon>Solanum</taxon>
    </lineage>
</organism>
<dbReference type="EMBL" id="GEDG01015509">
    <property type="protein sequence ID" value="JAP23405.1"/>
    <property type="molecule type" value="Transcribed_RNA"/>
</dbReference>
<protein>
    <submittedName>
        <fullName evidence="1">Putative ovule protein</fullName>
    </submittedName>
</protein>